<name>A0A1P8Q141_9LACO</name>
<evidence type="ECO:0000313" key="2">
    <source>
        <dbReference type="EMBL" id="APX71593.1"/>
    </source>
</evidence>
<dbReference type="STRING" id="1847728.BTM29_03025"/>
<dbReference type="RefSeq" id="WP_076614097.1">
    <property type="nucleotide sequence ID" value="NZ_CP019323.1"/>
</dbReference>
<protein>
    <submittedName>
        <fullName evidence="2">Uncharacterized protein</fullName>
    </submittedName>
</protein>
<proteinExistence type="predicted"/>
<keyword evidence="3" id="KW-1185">Reference proteome</keyword>
<keyword evidence="1" id="KW-1133">Transmembrane helix</keyword>
<keyword evidence="1" id="KW-0812">Transmembrane</keyword>
<reference evidence="3" key="1">
    <citation type="submission" date="2016-12" db="EMBL/GenBank/DDBJ databases">
        <authorList>
            <person name="Jung M.Y."/>
            <person name="Lee S.H."/>
        </authorList>
    </citation>
    <scope>NUCLEOTIDE SEQUENCE [LARGE SCALE GENOMIC DNA]</scope>
    <source>
        <strain evidence="3">WiKim39</strain>
    </source>
</reference>
<keyword evidence="1" id="KW-0472">Membrane</keyword>
<accession>A0A1P8Q141</accession>
<dbReference type="Proteomes" id="UP000187499">
    <property type="component" value="Chromosome"/>
</dbReference>
<organism evidence="2 3">
    <name type="scientific">Companilactobacillus allii</name>
    <dbReference type="NCBI Taxonomy" id="1847728"/>
    <lineage>
        <taxon>Bacteria</taxon>
        <taxon>Bacillati</taxon>
        <taxon>Bacillota</taxon>
        <taxon>Bacilli</taxon>
        <taxon>Lactobacillales</taxon>
        <taxon>Lactobacillaceae</taxon>
        <taxon>Companilactobacillus</taxon>
    </lineage>
</organism>
<dbReference type="KEGG" id="lalw:BTM29_03025"/>
<evidence type="ECO:0000256" key="1">
    <source>
        <dbReference type="SAM" id="Phobius"/>
    </source>
</evidence>
<sequence length="308" mass="35443">MKKLNKKYIKWFILLGLVLIVVITYGFNIYNIKNKTVDKISSLTIPFSLIVNPKNIDDGLTPKSISLKTGDMEKTKEKAIGLVATINEEYENNKSLDFLSTDQKKSLIKRINKKSHRYIFKMTLLNFGRDTHGNYITISCNRYDDTKNIVSYRYRLYYSGEDITSAKYLNTKTNLYPPKYVLADVELGSSGIDQAKSFIQRVKTTIINSNLTMTNATDPGDFNQLSLNLGLDADNSNNGLYNLARNSNSRVTNFGIVGYQLSDVPRYSRIYLKQQTKNKIYYYTLTYDRNNNKFIQFQRGIISTDTRN</sequence>
<evidence type="ECO:0000313" key="3">
    <source>
        <dbReference type="Proteomes" id="UP000187499"/>
    </source>
</evidence>
<dbReference type="OrthoDB" id="2321642at2"/>
<gene>
    <name evidence="2" type="ORF">BTM29_03025</name>
</gene>
<feature type="transmembrane region" description="Helical" evidence="1">
    <location>
        <begin position="12"/>
        <end position="30"/>
    </location>
</feature>
<dbReference type="EMBL" id="CP019323">
    <property type="protein sequence ID" value="APX71593.1"/>
    <property type="molecule type" value="Genomic_DNA"/>
</dbReference>
<dbReference type="AlphaFoldDB" id="A0A1P8Q141"/>